<dbReference type="EMBL" id="JAGEPA010000001">
    <property type="protein sequence ID" value="MBO1428291.1"/>
    <property type="molecule type" value="Genomic_DNA"/>
</dbReference>
<comment type="similarity">
    <text evidence="2">Belongs to the polysaccharide deacetylase family.</text>
</comment>
<evidence type="ECO:0000313" key="10">
    <source>
        <dbReference type="EMBL" id="MBO1428291.1"/>
    </source>
</evidence>
<dbReference type="Proteomes" id="UP000692816">
    <property type="component" value="Unassembled WGS sequence"/>
</dbReference>
<dbReference type="PANTHER" id="PTHR10587:SF133">
    <property type="entry name" value="CHITIN DEACETYLASE 1-RELATED"/>
    <property type="match status" value="1"/>
</dbReference>
<dbReference type="Pfam" id="PF01522">
    <property type="entry name" value="Polysacc_deac_1"/>
    <property type="match status" value="1"/>
</dbReference>
<dbReference type="Gene3D" id="3.20.20.370">
    <property type="entry name" value="Glycoside hydrolase/deacetylase"/>
    <property type="match status" value="1"/>
</dbReference>
<organism evidence="10 11">
    <name type="scientific">Bradyrhizobium quebecense</name>
    <dbReference type="NCBI Taxonomy" id="2748629"/>
    <lineage>
        <taxon>Bacteria</taxon>
        <taxon>Pseudomonadati</taxon>
        <taxon>Pseudomonadota</taxon>
        <taxon>Alphaproteobacteria</taxon>
        <taxon>Hyphomicrobiales</taxon>
        <taxon>Nitrobacteraceae</taxon>
        <taxon>Bradyrhizobium</taxon>
    </lineage>
</organism>
<evidence type="ECO:0000256" key="8">
    <source>
        <dbReference type="SAM" id="SignalP"/>
    </source>
</evidence>
<dbReference type="CDD" id="cd10917">
    <property type="entry name" value="CE4_NodB_like_6s_7s"/>
    <property type="match status" value="1"/>
</dbReference>
<keyword evidence="8" id="KW-0732">Signal</keyword>
<gene>
    <name evidence="10" type="ORF">J4P68_02430</name>
</gene>
<dbReference type="InterPro" id="IPR050248">
    <property type="entry name" value="Polysacc_deacetylase_ArnD"/>
</dbReference>
<keyword evidence="11" id="KW-1185">Reference proteome</keyword>
<sequence>MIADVLVMIRKRSRTVIGAALLGCLMTPQAGLAADCPGNPNALGTSRTIVVDPREHPRIGTMQYPETLPLADHEVVLTFDDGPLPKYSNQVLAILASQCVKATFFTIGSQARFNPEGVRKLVAAGHTVGTHTQNHPLTMNKMPLERVRQEVDDGIASTLAALNGDKSKLAPFFRIPGLMRADIPEAYLASQGIQVWSADFPADDWRHISPQRVYDLAIQRIEARHKGILLLHDIQPRTVAALPRILNTLKERGYRIVHVVPATADRPATPTEPQQWFMRPPTETVAITRWPKIPNFVFTATRTLPAPVFADMDWRDADILDHAQRARVGASVRTLWPQPQLTQLAAVSTLPIPAADVFRVPEALDLTLLVARSAADRRLAQRATAVPGVGAPRAQAISARQARHPKQAAHQIPAAAHGRLHGAPLHVVPPAASNASVHVAKRTPRAEASAASKRVPD</sequence>
<dbReference type="InterPro" id="IPR002509">
    <property type="entry name" value="NODB_dom"/>
</dbReference>
<accession>A0ABS3MA01</accession>
<dbReference type="PANTHER" id="PTHR10587">
    <property type="entry name" value="GLYCOSYL TRANSFERASE-RELATED"/>
    <property type="match status" value="1"/>
</dbReference>
<feature type="region of interest" description="Disordered" evidence="7">
    <location>
        <begin position="433"/>
        <end position="457"/>
    </location>
</feature>
<evidence type="ECO:0000256" key="5">
    <source>
        <dbReference type="ARBA" id="ARBA00022801"/>
    </source>
</evidence>
<evidence type="ECO:0000256" key="7">
    <source>
        <dbReference type="SAM" id="MobiDB-lite"/>
    </source>
</evidence>
<feature type="domain" description="NodB homology" evidence="9">
    <location>
        <begin position="73"/>
        <end position="257"/>
    </location>
</feature>
<evidence type="ECO:0000313" key="11">
    <source>
        <dbReference type="Proteomes" id="UP000692816"/>
    </source>
</evidence>
<feature type="chain" id="PRO_5046424914" description="Chitooligosaccharide deacetylase" evidence="8">
    <location>
        <begin position="34"/>
        <end position="457"/>
    </location>
</feature>
<comment type="function">
    <text evidence="1">Is involved in generating a small heat-stable compound (Nod), an acylated oligomer of N-acetylglucosamine, that stimulates mitosis in various plant protoplasts.</text>
</comment>
<evidence type="ECO:0000256" key="2">
    <source>
        <dbReference type="ARBA" id="ARBA00010973"/>
    </source>
</evidence>
<comment type="caution">
    <text evidence="10">The sequence shown here is derived from an EMBL/GenBank/DDBJ whole genome shotgun (WGS) entry which is preliminary data.</text>
</comment>
<keyword evidence="4" id="KW-0479">Metal-binding</keyword>
<reference evidence="10" key="1">
    <citation type="journal article" date="2021" name="Int. J. Syst. Evol. Microbiol.">
        <title>Bradyrhizobium septentrionale sp. nov. (sv. septentrionale) and Bradyrhizobium quebecense sp. nov. (sv. septentrionale) associated with legumes native to Canada possess rearranged symbiosis genes and numerous insertion sequences.</title>
        <authorList>
            <person name="Bromfield E.S.P."/>
            <person name="Cloutier S."/>
        </authorList>
    </citation>
    <scope>NUCLEOTIDE SEQUENCE</scope>
    <source>
        <strain evidence="10">12S5</strain>
    </source>
</reference>
<protein>
    <recommendedName>
        <fullName evidence="3">Chitooligosaccharide deacetylase</fullName>
    </recommendedName>
    <alternativeName>
        <fullName evidence="6">Nodulation protein B</fullName>
    </alternativeName>
</protein>
<evidence type="ECO:0000259" key="9">
    <source>
        <dbReference type="PROSITE" id="PS51677"/>
    </source>
</evidence>
<evidence type="ECO:0000256" key="6">
    <source>
        <dbReference type="ARBA" id="ARBA00032976"/>
    </source>
</evidence>
<keyword evidence="5" id="KW-0378">Hydrolase</keyword>
<evidence type="ECO:0000256" key="3">
    <source>
        <dbReference type="ARBA" id="ARBA00020071"/>
    </source>
</evidence>
<dbReference type="SUPFAM" id="SSF88713">
    <property type="entry name" value="Glycoside hydrolase/deacetylase"/>
    <property type="match status" value="1"/>
</dbReference>
<dbReference type="PROSITE" id="PS51677">
    <property type="entry name" value="NODB"/>
    <property type="match status" value="1"/>
</dbReference>
<proteinExistence type="inferred from homology"/>
<evidence type="ECO:0000256" key="1">
    <source>
        <dbReference type="ARBA" id="ARBA00003236"/>
    </source>
</evidence>
<dbReference type="InterPro" id="IPR011330">
    <property type="entry name" value="Glyco_hydro/deAcase_b/a-brl"/>
</dbReference>
<feature type="region of interest" description="Disordered" evidence="7">
    <location>
        <begin position="386"/>
        <end position="413"/>
    </location>
</feature>
<name>A0ABS3MA01_9BRAD</name>
<feature type="signal peptide" evidence="8">
    <location>
        <begin position="1"/>
        <end position="33"/>
    </location>
</feature>
<dbReference type="RefSeq" id="WP_207830124.1">
    <property type="nucleotide sequence ID" value="NZ_CP088282.1"/>
</dbReference>
<evidence type="ECO:0000256" key="4">
    <source>
        <dbReference type="ARBA" id="ARBA00022723"/>
    </source>
</evidence>